<reference evidence="1" key="1">
    <citation type="journal article" date="2019" name="bioRxiv">
        <title>The Genome of the Zebra Mussel, Dreissena polymorpha: A Resource for Invasive Species Research.</title>
        <authorList>
            <person name="McCartney M.A."/>
            <person name="Auch B."/>
            <person name="Kono T."/>
            <person name="Mallez S."/>
            <person name="Zhang Y."/>
            <person name="Obille A."/>
            <person name="Becker A."/>
            <person name="Abrahante J.E."/>
            <person name="Garbe J."/>
            <person name="Badalamenti J.P."/>
            <person name="Herman A."/>
            <person name="Mangelson H."/>
            <person name="Liachko I."/>
            <person name="Sullivan S."/>
            <person name="Sone E.D."/>
            <person name="Koren S."/>
            <person name="Silverstein K.A.T."/>
            <person name="Beckman K.B."/>
            <person name="Gohl D.M."/>
        </authorList>
    </citation>
    <scope>NUCLEOTIDE SEQUENCE</scope>
    <source>
        <strain evidence="1">Duluth1</strain>
        <tissue evidence="1">Whole animal</tissue>
    </source>
</reference>
<dbReference type="AlphaFoldDB" id="A0A9D4MPR8"/>
<comment type="caution">
    <text evidence="1">The sequence shown here is derived from an EMBL/GenBank/DDBJ whole genome shotgun (WGS) entry which is preliminary data.</text>
</comment>
<sequence>MIGSDIYKYVRFIKPCNSNLVSSGCTQHDNDKHELVLKNEGILATVIHPGWVKTDMGCPNALIDTVESVTVCMSVMDQTAWRGGIWQVLPCSKDDWLVKYTGKR</sequence>
<accession>A0A9D4MPR8</accession>
<organism evidence="1 2">
    <name type="scientific">Dreissena polymorpha</name>
    <name type="common">Zebra mussel</name>
    <name type="synonym">Mytilus polymorpha</name>
    <dbReference type="NCBI Taxonomy" id="45954"/>
    <lineage>
        <taxon>Eukaryota</taxon>
        <taxon>Metazoa</taxon>
        <taxon>Spiralia</taxon>
        <taxon>Lophotrochozoa</taxon>
        <taxon>Mollusca</taxon>
        <taxon>Bivalvia</taxon>
        <taxon>Autobranchia</taxon>
        <taxon>Heteroconchia</taxon>
        <taxon>Euheterodonta</taxon>
        <taxon>Imparidentia</taxon>
        <taxon>Neoheterodontei</taxon>
        <taxon>Myida</taxon>
        <taxon>Dreissenoidea</taxon>
        <taxon>Dreissenidae</taxon>
        <taxon>Dreissena</taxon>
    </lineage>
</organism>
<gene>
    <name evidence="1" type="ORF">DPMN_005162</name>
</gene>
<evidence type="ECO:0000313" key="1">
    <source>
        <dbReference type="EMBL" id="KAH3881238.1"/>
    </source>
</evidence>
<dbReference type="Proteomes" id="UP000828390">
    <property type="component" value="Unassembled WGS sequence"/>
</dbReference>
<proteinExistence type="predicted"/>
<evidence type="ECO:0000313" key="2">
    <source>
        <dbReference type="Proteomes" id="UP000828390"/>
    </source>
</evidence>
<dbReference type="SUPFAM" id="SSF51735">
    <property type="entry name" value="NAD(P)-binding Rossmann-fold domains"/>
    <property type="match status" value="1"/>
</dbReference>
<name>A0A9D4MPR8_DREPO</name>
<keyword evidence="2" id="KW-1185">Reference proteome</keyword>
<dbReference type="InterPro" id="IPR036291">
    <property type="entry name" value="NAD(P)-bd_dom_sf"/>
</dbReference>
<dbReference type="EMBL" id="JAIWYP010000001">
    <property type="protein sequence ID" value="KAH3881238.1"/>
    <property type="molecule type" value="Genomic_DNA"/>
</dbReference>
<protein>
    <submittedName>
        <fullName evidence="1">Uncharacterized protein</fullName>
    </submittedName>
</protein>
<reference evidence="1" key="2">
    <citation type="submission" date="2020-11" db="EMBL/GenBank/DDBJ databases">
        <authorList>
            <person name="McCartney M.A."/>
            <person name="Auch B."/>
            <person name="Kono T."/>
            <person name="Mallez S."/>
            <person name="Becker A."/>
            <person name="Gohl D.M."/>
            <person name="Silverstein K.A.T."/>
            <person name="Koren S."/>
            <person name="Bechman K.B."/>
            <person name="Herman A."/>
            <person name="Abrahante J.E."/>
            <person name="Garbe J."/>
        </authorList>
    </citation>
    <scope>NUCLEOTIDE SEQUENCE</scope>
    <source>
        <strain evidence="1">Duluth1</strain>
        <tissue evidence="1">Whole animal</tissue>
    </source>
</reference>